<dbReference type="GO" id="GO:0016020">
    <property type="term" value="C:membrane"/>
    <property type="evidence" value="ECO:0007669"/>
    <property type="project" value="UniProtKB-SubCell"/>
</dbReference>
<dbReference type="InterPro" id="IPR010908">
    <property type="entry name" value="Longin_dom"/>
</dbReference>
<proteinExistence type="predicted"/>
<evidence type="ECO:0000256" key="1">
    <source>
        <dbReference type="ARBA" id="ARBA00004370"/>
    </source>
</evidence>
<evidence type="ECO:0000313" key="4">
    <source>
        <dbReference type="EMBL" id="GAU49271.1"/>
    </source>
</evidence>
<dbReference type="Proteomes" id="UP000242715">
    <property type="component" value="Unassembled WGS sequence"/>
</dbReference>
<organism evidence="4 5">
    <name type="scientific">Trifolium subterraneum</name>
    <name type="common">Subterranean clover</name>
    <dbReference type="NCBI Taxonomy" id="3900"/>
    <lineage>
        <taxon>Eukaryota</taxon>
        <taxon>Viridiplantae</taxon>
        <taxon>Streptophyta</taxon>
        <taxon>Embryophyta</taxon>
        <taxon>Tracheophyta</taxon>
        <taxon>Spermatophyta</taxon>
        <taxon>Magnoliopsida</taxon>
        <taxon>eudicotyledons</taxon>
        <taxon>Gunneridae</taxon>
        <taxon>Pentapetalae</taxon>
        <taxon>rosids</taxon>
        <taxon>fabids</taxon>
        <taxon>Fabales</taxon>
        <taxon>Fabaceae</taxon>
        <taxon>Papilionoideae</taxon>
        <taxon>50 kb inversion clade</taxon>
        <taxon>NPAAA clade</taxon>
        <taxon>Hologalegina</taxon>
        <taxon>IRL clade</taxon>
        <taxon>Trifolieae</taxon>
        <taxon>Trifolium</taxon>
    </lineage>
</organism>
<dbReference type="PROSITE" id="PS50859">
    <property type="entry name" value="LONGIN"/>
    <property type="match status" value="1"/>
</dbReference>
<keyword evidence="5" id="KW-1185">Reference proteome</keyword>
<keyword evidence="2" id="KW-0472">Membrane</keyword>
<dbReference type="AlphaFoldDB" id="A0A2Z6NYM6"/>
<comment type="subcellular location">
    <subcellularLocation>
        <location evidence="1">Membrane</location>
    </subcellularLocation>
</comment>
<gene>
    <name evidence="4" type="ORF">TSUD_176320</name>
</gene>
<accession>A0A2Z6NYM6</accession>
<evidence type="ECO:0000256" key="2">
    <source>
        <dbReference type="ARBA" id="ARBA00023136"/>
    </source>
</evidence>
<sequence length="162" mass="18416">MAENIRFNEMQGDDVEQIHKLEEDDEAHQILETPHTNHENQFEKLEANSANTQTGKNRSCIGDLAKSINNFVTEFLPCRSNAFRLRAVLDLDFEAGGMVILAEHTDFNGYVPKVALQYLQRLPPATNTNFTYNVNTHEFHTFNYLGYGGFSTTFLSLSFSFA</sequence>
<evidence type="ECO:0000313" key="5">
    <source>
        <dbReference type="Proteomes" id="UP000242715"/>
    </source>
</evidence>
<reference evidence="5" key="1">
    <citation type="journal article" date="2017" name="Front. Plant Sci.">
        <title>Climate Clever Clovers: New Paradigm to Reduce the Environmental Footprint of Ruminants by Breeding Low Methanogenic Forages Utilizing Haplotype Variation.</title>
        <authorList>
            <person name="Kaur P."/>
            <person name="Appels R."/>
            <person name="Bayer P.E."/>
            <person name="Keeble-Gagnere G."/>
            <person name="Wang J."/>
            <person name="Hirakawa H."/>
            <person name="Shirasawa K."/>
            <person name="Vercoe P."/>
            <person name="Stefanova K."/>
            <person name="Durmic Z."/>
            <person name="Nichols P."/>
            <person name="Revell C."/>
            <person name="Isobe S.N."/>
            <person name="Edwards D."/>
            <person name="Erskine W."/>
        </authorList>
    </citation>
    <scope>NUCLEOTIDE SEQUENCE [LARGE SCALE GENOMIC DNA]</scope>
    <source>
        <strain evidence="5">cv. Daliak</strain>
    </source>
</reference>
<dbReference type="Gene3D" id="3.30.450.50">
    <property type="entry name" value="Longin domain"/>
    <property type="match status" value="1"/>
</dbReference>
<name>A0A2Z6NYM6_TRISU</name>
<feature type="domain" description="Longin" evidence="3">
    <location>
        <begin position="83"/>
        <end position="151"/>
    </location>
</feature>
<protein>
    <recommendedName>
        <fullName evidence="3">Longin domain-containing protein</fullName>
    </recommendedName>
</protein>
<evidence type="ECO:0000259" key="3">
    <source>
        <dbReference type="PROSITE" id="PS50859"/>
    </source>
</evidence>
<dbReference type="EMBL" id="DF974539">
    <property type="protein sequence ID" value="GAU49271.1"/>
    <property type="molecule type" value="Genomic_DNA"/>
</dbReference>